<keyword evidence="2" id="KW-1185">Reference proteome</keyword>
<evidence type="ECO:0000313" key="1">
    <source>
        <dbReference type="EMBL" id="RIA83359.1"/>
    </source>
</evidence>
<sequence>MKEFYSKVCVVEIIKFFADELSESELNLTKTDKFTCNLATILAARDKEVVTVYLNYLSNKTPKSLSEALESDNLANLWIKVYGAFIKYASIDIKNIDKVERSLISIICCCFYKKVKDDPTIPKKFLGRIKKPVAVNQSIFSWKNIIQRLPMNKLDNENIVQKLYLHAEMNILTNIINQKDKSKIFIAAHKKIYHRWKLPDVKDNTFKKEFLIYILEDLNLIIKGEIEQFTSIFADSDSEGTEDVNFESAMDFGHMVIHSHEI</sequence>
<organism evidence="1 2">
    <name type="scientific">Glomus cerebriforme</name>
    <dbReference type="NCBI Taxonomy" id="658196"/>
    <lineage>
        <taxon>Eukaryota</taxon>
        <taxon>Fungi</taxon>
        <taxon>Fungi incertae sedis</taxon>
        <taxon>Mucoromycota</taxon>
        <taxon>Glomeromycotina</taxon>
        <taxon>Glomeromycetes</taxon>
        <taxon>Glomerales</taxon>
        <taxon>Glomeraceae</taxon>
        <taxon>Glomus</taxon>
    </lineage>
</organism>
<dbReference type="Proteomes" id="UP000265703">
    <property type="component" value="Unassembled WGS sequence"/>
</dbReference>
<gene>
    <name evidence="1" type="ORF">C1645_833945</name>
</gene>
<dbReference type="EMBL" id="QKYT01000579">
    <property type="protein sequence ID" value="RIA83359.1"/>
    <property type="molecule type" value="Genomic_DNA"/>
</dbReference>
<name>A0A397SER1_9GLOM</name>
<comment type="caution">
    <text evidence="1">The sequence shown here is derived from an EMBL/GenBank/DDBJ whole genome shotgun (WGS) entry which is preliminary data.</text>
</comment>
<evidence type="ECO:0000313" key="2">
    <source>
        <dbReference type="Proteomes" id="UP000265703"/>
    </source>
</evidence>
<accession>A0A397SER1</accession>
<protein>
    <submittedName>
        <fullName evidence="1">Uncharacterized protein</fullName>
    </submittedName>
</protein>
<proteinExistence type="predicted"/>
<dbReference type="AlphaFoldDB" id="A0A397SER1"/>
<reference evidence="1 2" key="1">
    <citation type="submission" date="2018-06" db="EMBL/GenBank/DDBJ databases">
        <title>Comparative genomics reveals the genomic features of Rhizophagus irregularis, R. cerebriforme, R. diaphanum and Gigaspora rosea, and their symbiotic lifestyle signature.</title>
        <authorList>
            <person name="Morin E."/>
            <person name="San Clemente H."/>
            <person name="Chen E.C.H."/>
            <person name="De La Providencia I."/>
            <person name="Hainaut M."/>
            <person name="Kuo A."/>
            <person name="Kohler A."/>
            <person name="Murat C."/>
            <person name="Tang N."/>
            <person name="Roy S."/>
            <person name="Loubradou J."/>
            <person name="Henrissat B."/>
            <person name="Grigoriev I.V."/>
            <person name="Corradi N."/>
            <person name="Roux C."/>
            <person name="Martin F.M."/>
        </authorList>
    </citation>
    <scope>NUCLEOTIDE SEQUENCE [LARGE SCALE GENOMIC DNA]</scope>
    <source>
        <strain evidence="1 2">DAOM 227022</strain>
    </source>
</reference>